<dbReference type="AlphaFoldDB" id="A0A914W2E3"/>
<reference evidence="2" key="1">
    <citation type="submission" date="2022-11" db="UniProtKB">
        <authorList>
            <consortium name="WormBaseParasite"/>
        </authorList>
    </citation>
    <scope>IDENTIFICATION</scope>
</reference>
<keyword evidence="1" id="KW-1185">Reference proteome</keyword>
<dbReference type="WBParaSite" id="PSAMB.scaffold307size57765.g4547.t1">
    <property type="protein sequence ID" value="PSAMB.scaffold307size57765.g4547.t1"/>
    <property type="gene ID" value="PSAMB.scaffold307size57765.g4547"/>
</dbReference>
<proteinExistence type="predicted"/>
<dbReference type="Proteomes" id="UP000887566">
    <property type="component" value="Unplaced"/>
</dbReference>
<evidence type="ECO:0000313" key="2">
    <source>
        <dbReference type="WBParaSite" id="PSAMB.scaffold307size57765.g4547.t1"/>
    </source>
</evidence>
<name>A0A914W2E3_9BILA</name>
<accession>A0A914W2E3</accession>
<sequence length="109" mass="12196">MSETIKPFDSTRSLQQWFEKGKTVLYHSRSIQCCLHRACCAVARTAESRLSLSTKSTTTSLTHDDFWKRRSVSAIDRMSELSVSQSSLSLTLPLAGRLIGVRLAHDCCC</sequence>
<protein>
    <submittedName>
        <fullName evidence="2">Uncharacterized protein</fullName>
    </submittedName>
</protein>
<evidence type="ECO:0000313" key="1">
    <source>
        <dbReference type="Proteomes" id="UP000887566"/>
    </source>
</evidence>
<organism evidence="1 2">
    <name type="scientific">Plectus sambesii</name>
    <dbReference type="NCBI Taxonomy" id="2011161"/>
    <lineage>
        <taxon>Eukaryota</taxon>
        <taxon>Metazoa</taxon>
        <taxon>Ecdysozoa</taxon>
        <taxon>Nematoda</taxon>
        <taxon>Chromadorea</taxon>
        <taxon>Plectida</taxon>
        <taxon>Plectina</taxon>
        <taxon>Plectoidea</taxon>
        <taxon>Plectidae</taxon>
        <taxon>Plectus</taxon>
    </lineage>
</organism>